<evidence type="ECO:0000313" key="4">
    <source>
        <dbReference type="Proteomes" id="UP000315145"/>
    </source>
</evidence>
<reference evidence="3 4" key="2">
    <citation type="submission" date="2019-07" db="EMBL/GenBank/DDBJ databases">
        <title>Algibacter marinivivus sp. nov., isolated from the surface of a marine red alga.</title>
        <authorList>
            <person name="Zhong X."/>
            <person name="Xu W."/>
            <person name="Zhang Y."/>
            <person name="Zhang Q."/>
            <person name="Du Z."/>
        </authorList>
    </citation>
    <scope>NUCLEOTIDE SEQUENCE [LARGE SCALE GENOMIC DNA]</scope>
    <source>
        <strain evidence="3 4">RU-4-M-4</strain>
    </source>
</reference>
<dbReference type="AlphaFoldDB" id="A0A5M7BM34"/>
<keyword evidence="4" id="KW-1185">Reference proteome</keyword>
<dbReference type="OrthoDB" id="1396884at2"/>
<evidence type="ECO:0000313" key="2">
    <source>
        <dbReference type="EMBL" id="KAA5828191.1"/>
    </source>
</evidence>
<evidence type="ECO:0000313" key="3">
    <source>
        <dbReference type="EMBL" id="TSJ82436.1"/>
    </source>
</evidence>
<evidence type="ECO:0000313" key="5">
    <source>
        <dbReference type="Proteomes" id="UP000322315"/>
    </source>
</evidence>
<feature type="signal peptide" evidence="1">
    <location>
        <begin position="1"/>
        <end position="19"/>
    </location>
</feature>
<dbReference type="Proteomes" id="UP000322315">
    <property type="component" value="Unassembled WGS sequence"/>
</dbReference>
<dbReference type="Proteomes" id="UP000315145">
    <property type="component" value="Unassembled WGS sequence"/>
</dbReference>
<gene>
    <name evidence="2" type="ORF">F2B50_04970</name>
    <name evidence="3" type="ORF">FPF71_04970</name>
</gene>
<sequence length="236" mass="25303">MKFIVFALILLFSNFYSFSQVGIGTTSPDDSSILDIESTDKGLLIPRLTTTQRNNITTPALGLMIFNTTLNTFEFNSGSTSVPSWSKLNPDSSVHIGKFIITGTGTQIITGLPFEPSSIKFSAVPNVETYNVDADNGISNNNNSFQNVFGSMSGYATNYSGSILQQVIFVGGSGSSINDISRYASSSRAIGIRYSNNNGNSLGLTAAEVTSFGTNGFTINVTDHTEDIVVIFEAHR</sequence>
<reference evidence="2 5" key="1">
    <citation type="journal article" date="2015" name="Int. J. Syst. Evol. Microbiol.">
        <title>Algibacter amylolyticus sp. nov., isolated from intertidal sediment.</title>
        <authorList>
            <person name="Zhang D.C."/>
            <person name="Wu J."/>
            <person name="Neuner K."/>
            <person name="Yao J."/>
            <person name="Margesin R."/>
        </authorList>
    </citation>
    <scope>NUCLEOTIDE SEQUENCE [LARGE SCALE GENOMIC DNA]</scope>
    <source>
        <strain evidence="2 5">RU-4-M-4</strain>
    </source>
</reference>
<keyword evidence="1" id="KW-0732">Signal</keyword>
<comment type="caution">
    <text evidence="2">The sequence shown here is derived from an EMBL/GenBank/DDBJ whole genome shotgun (WGS) entry which is preliminary data.</text>
</comment>
<accession>A0A5M7BM34</accession>
<feature type="chain" id="PRO_5024346994" evidence="1">
    <location>
        <begin position="20"/>
        <end position="236"/>
    </location>
</feature>
<organism evidence="2 5">
    <name type="scientific">Algibacter amylolyticus</name>
    <dbReference type="NCBI Taxonomy" id="1608400"/>
    <lineage>
        <taxon>Bacteria</taxon>
        <taxon>Pseudomonadati</taxon>
        <taxon>Bacteroidota</taxon>
        <taxon>Flavobacteriia</taxon>
        <taxon>Flavobacteriales</taxon>
        <taxon>Flavobacteriaceae</taxon>
        <taxon>Algibacter</taxon>
    </lineage>
</organism>
<dbReference type="RefSeq" id="WP_144115539.1">
    <property type="nucleotide sequence ID" value="NZ_JACHGE010000001.1"/>
</dbReference>
<dbReference type="EMBL" id="VWRS01000001">
    <property type="protein sequence ID" value="KAA5828191.1"/>
    <property type="molecule type" value="Genomic_DNA"/>
</dbReference>
<dbReference type="EMBL" id="VMBF01000001">
    <property type="protein sequence ID" value="TSJ82436.1"/>
    <property type="molecule type" value="Genomic_DNA"/>
</dbReference>
<name>A0A5M7BM34_9FLAO</name>
<protein>
    <submittedName>
        <fullName evidence="2">Uncharacterized protein</fullName>
    </submittedName>
</protein>
<evidence type="ECO:0000256" key="1">
    <source>
        <dbReference type="SAM" id="SignalP"/>
    </source>
</evidence>
<proteinExistence type="predicted"/>
<reference evidence="2" key="3">
    <citation type="submission" date="2019-09" db="EMBL/GenBank/DDBJ databases">
        <authorList>
            <person name="Zhang D.-C."/>
        </authorList>
    </citation>
    <scope>NUCLEOTIDE SEQUENCE</scope>
    <source>
        <strain evidence="2">RU-4-M-4</strain>
    </source>
</reference>